<keyword evidence="2" id="KW-1185">Reference proteome</keyword>
<evidence type="ECO:0000313" key="1">
    <source>
        <dbReference type="EMBL" id="MBJ6120615.1"/>
    </source>
</evidence>
<gene>
    <name evidence="1" type="ORF">JAO74_02285</name>
</gene>
<organism evidence="1 2">
    <name type="scientific">Sphingomonas mollis</name>
    <dbReference type="NCBI Taxonomy" id="2795726"/>
    <lineage>
        <taxon>Bacteria</taxon>
        <taxon>Pseudomonadati</taxon>
        <taxon>Pseudomonadota</taxon>
        <taxon>Alphaproteobacteria</taxon>
        <taxon>Sphingomonadales</taxon>
        <taxon>Sphingomonadaceae</taxon>
        <taxon>Sphingomonas</taxon>
    </lineage>
</organism>
<sequence>MTGPTRTARTIPPLDSAALERLALRYVERFATTRGKLADYLRRKIRERGWDGPAADPQELAERMVTLGYVDDRAFAEARAVSLTRRGLGAGRVTAALRQARVGEADAAAVRPVMIRSTIDSALTMARKRRFGPFALTVADRPLQEKQIAAMVRAGHSFGLSRRIVTTAPDAVVDFDGVMPTEYCEIDEPC</sequence>
<dbReference type="Proteomes" id="UP000640426">
    <property type="component" value="Unassembled WGS sequence"/>
</dbReference>
<proteinExistence type="predicted"/>
<evidence type="ECO:0000313" key="2">
    <source>
        <dbReference type="Proteomes" id="UP000640426"/>
    </source>
</evidence>
<comment type="caution">
    <text evidence="1">The sequence shown here is derived from an EMBL/GenBank/DDBJ whole genome shotgun (WGS) entry which is preliminary data.</text>
</comment>
<reference evidence="2" key="1">
    <citation type="submission" date="2020-12" db="EMBL/GenBank/DDBJ databases">
        <title>Hymenobacter sp.</title>
        <authorList>
            <person name="Kim M.K."/>
        </authorList>
    </citation>
    <scope>NUCLEOTIDE SEQUENCE [LARGE SCALE GENOMIC DNA]</scope>
    <source>
        <strain evidence="2">BT553</strain>
    </source>
</reference>
<dbReference type="RefSeq" id="WP_199034606.1">
    <property type="nucleotide sequence ID" value="NZ_JAELXS010000001.1"/>
</dbReference>
<name>A0ABS0XLC6_9SPHN</name>
<dbReference type="EMBL" id="JAELXS010000001">
    <property type="protein sequence ID" value="MBJ6120615.1"/>
    <property type="molecule type" value="Genomic_DNA"/>
</dbReference>
<protein>
    <submittedName>
        <fullName evidence="1">RecX family transcriptional regulator</fullName>
    </submittedName>
</protein>
<accession>A0ABS0XLC6</accession>